<accession>A0A6J4MLE5</accession>
<protein>
    <recommendedName>
        <fullName evidence="2">DUF4126 domain-containing protein</fullName>
    </recommendedName>
</protein>
<reference evidence="1" key="1">
    <citation type="submission" date="2020-02" db="EMBL/GenBank/DDBJ databases">
        <authorList>
            <person name="Meier V. D."/>
        </authorList>
    </citation>
    <scope>NUCLEOTIDE SEQUENCE</scope>
    <source>
        <strain evidence="1">AVDCRST_MAG72</strain>
    </source>
</reference>
<sequence>MGTVVRSAARSAALGFASGCRSSLGVLGPPLASRSSRAVGSVAMAGLIGGELAVDKLPSTPSRMQPVALLFRYASGAAGSLMLARRERSSPVIAVAASTVGASLGAVTGSAWRDYAGQRGWQRRAAFAEDAVALALTALASRSRSG</sequence>
<evidence type="ECO:0000313" key="1">
    <source>
        <dbReference type="EMBL" id="CAA9362754.1"/>
    </source>
</evidence>
<proteinExistence type="predicted"/>
<name>A0A6J4MLE5_9ACTN</name>
<organism evidence="1">
    <name type="scientific">uncultured Nocardioidaceae bacterium</name>
    <dbReference type="NCBI Taxonomy" id="253824"/>
    <lineage>
        <taxon>Bacteria</taxon>
        <taxon>Bacillati</taxon>
        <taxon>Actinomycetota</taxon>
        <taxon>Actinomycetes</taxon>
        <taxon>Propionibacteriales</taxon>
        <taxon>Nocardioidaceae</taxon>
        <taxon>environmental samples</taxon>
    </lineage>
</organism>
<evidence type="ECO:0008006" key="2">
    <source>
        <dbReference type="Google" id="ProtNLM"/>
    </source>
</evidence>
<dbReference type="AlphaFoldDB" id="A0A6J4MLE5"/>
<dbReference type="EMBL" id="CADCUJ010000101">
    <property type="protein sequence ID" value="CAA9362754.1"/>
    <property type="molecule type" value="Genomic_DNA"/>
</dbReference>
<gene>
    <name evidence="1" type="ORF">AVDCRST_MAG72-2431</name>
</gene>